<dbReference type="Proteomes" id="UP000620874">
    <property type="component" value="Unassembled WGS sequence"/>
</dbReference>
<dbReference type="SUPFAM" id="SSF46894">
    <property type="entry name" value="C-terminal effector domain of the bipartite response regulators"/>
    <property type="match status" value="1"/>
</dbReference>
<evidence type="ECO:0000256" key="3">
    <source>
        <dbReference type="ARBA" id="ARBA00023163"/>
    </source>
</evidence>
<evidence type="ECO:0000259" key="4">
    <source>
        <dbReference type="PROSITE" id="PS50043"/>
    </source>
</evidence>
<protein>
    <submittedName>
        <fullName evidence="5">Response regulator transcription factor</fullName>
    </submittedName>
</protein>
<dbReference type="InterPro" id="IPR036388">
    <property type="entry name" value="WH-like_DNA-bd_sf"/>
</dbReference>
<keyword evidence="6" id="KW-1185">Reference proteome</keyword>
<keyword evidence="3" id="KW-0804">Transcription</keyword>
<keyword evidence="2" id="KW-0238">DNA-binding</keyword>
<dbReference type="Gene3D" id="1.10.10.10">
    <property type="entry name" value="Winged helix-like DNA-binding domain superfamily/Winged helix DNA-binding domain"/>
    <property type="match status" value="1"/>
</dbReference>
<dbReference type="PROSITE" id="PS50043">
    <property type="entry name" value="HTH_LUXR_2"/>
    <property type="match status" value="1"/>
</dbReference>
<evidence type="ECO:0000313" key="5">
    <source>
        <dbReference type="EMBL" id="MBD8040138.1"/>
    </source>
</evidence>
<dbReference type="Pfam" id="PF00196">
    <property type="entry name" value="GerE"/>
    <property type="match status" value="1"/>
</dbReference>
<keyword evidence="1" id="KW-0805">Transcription regulation</keyword>
<dbReference type="EMBL" id="JACSPP010000015">
    <property type="protein sequence ID" value="MBD8040138.1"/>
    <property type="molecule type" value="Genomic_DNA"/>
</dbReference>
<feature type="domain" description="HTH luxR-type" evidence="4">
    <location>
        <begin position="118"/>
        <end position="183"/>
    </location>
</feature>
<accession>A0ABR8Y7F7</accession>
<dbReference type="PANTHER" id="PTHR44688">
    <property type="entry name" value="DNA-BINDING TRANSCRIPTIONAL ACTIVATOR DEVR_DOSR"/>
    <property type="match status" value="1"/>
</dbReference>
<sequence>MPHTPEIAILEQNTLAALGLRTILEELIPNAVIRMFSSFGQLIDDTPDMYAHYFVSAQIYFMHTAFFLERQPKTIVLSNGEHPQLNGVPTLNCTLAQDELLKAIVRLRQYGHHSLPPLHATAHDLSPREIEVLVLLTKGCINKEIAERLNISLTTVISHRKNITEKLGIKSVSALAIYAVMHGYVEADRV</sequence>
<dbReference type="InterPro" id="IPR000792">
    <property type="entry name" value="Tscrpt_reg_LuxR_C"/>
</dbReference>
<dbReference type="CDD" id="cd06170">
    <property type="entry name" value="LuxR_C_like"/>
    <property type="match status" value="1"/>
</dbReference>
<dbReference type="PROSITE" id="PS00622">
    <property type="entry name" value="HTH_LUXR_1"/>
    <property type="match status" value="1"/>
</dbReference>
<gene>
    <name evidence="5" type="ORF">H9625_06705</name>
</gene>
<reference evidence="5 6" key="1">
    <citation type="submission" date="2020-08" db="EMBL/GenBank/DDBJ databases">
        <title>A Genomic Blueprint of the Chicken Gut Microbiome.</title>
        <authorList>
            <person name="Gilroy R."/>
            <person name="Ravi A."/>
            <person name="Getino M."/>
            <person name="Pursley I."/>
            <person name="Horton D.L."/>
            <person name="Alikhan N.-F."/>
            <person name="Baker D."/>
            <person name="Gharbi K."/>
            <person name="Hall N."/>
            <person name="Watson M."/>
            <person name="Adriaenssens E.M."/>
            <person name="Foster-Nyarko E."/>
            <person name="Jarju S."/>
            <person name="Secka A."/>
            <person name="Antonio M."/>
            <person name="Oren A."/>
            <person name="Chaudhuri R."/>
            <person name="La Ragione R.M."/>
            <person name="Hildebrand F."/>
            <person name="Pallen M.J."/>
        </authorList>
    </citation>
    <scope>NUCLEOTIDE SEQUENCE [LARGE SCALE GENOMIC DNA]</scope>
    <source>
        <strain evidence="5 6">Sa1CVN1</strain>
    </source>
</reference>
<organism evidence="5 6">
    <name type="scientific">Phocaeicola intestinalis</name>
    <dbReference type="NCBI Taxonomy" id="2762212"/>
    <lineage>
        <taxon>Bacteria</taxon>
        <taxon>Pseudomonadati</taxon>
        <taxon>Bacteroidota</taxon>
        <taxon>Bacteroidia</taxon>
        <taxon>Bacteroidales</taxon>
        <taxon>Bacteroidaceae</taxon>
        <taxon>Phocaeicola</taxon>
    </lineage>
</organism>
<evidence type="ECO:0000256" key="2">
    <source>
        <dbReference type="ARBA" id="ARBA00023125"/>
    </source>
</evidence>
<proteinExistence type="predicted"/>
<dbReference type="PRINTS" id="PR00038">
    <property type="entry name" value="HTHLUXR"/>
</dbReference>
<evidence type="ECO:0000256" key="1">
    <source>
        <dbReference type="ARBA" id="ARBA00023015"/>
    </source>
</evidence>
<dbReference type="RefSeq" id="WP_013617292.1">
    <property type="nucleotide sequence ID" value="NZ_JACSPP010000015.1"/>
</dbReference>
<dbReference type="SMART" id="SM00421">
    <property type="entry name" value="HTH_LUXR"/>
    <property type="match status" value="1"/>
</dbReference>
<comment type="caution">
    <text evidence="5">The sequence shown here is derived from an EMBL/GenBank/DDBJ whole genome shotgun (WGS) entry which is preliminary data.</text>
</comment>
<name>A0ABR8Y7F7_9BACT</name>
<dbReference type="InterPro" id="IPR016032">
    <property type="entry name" value="Sig_transdc_resp-reg_C-effctor"/>
</dbReference>
<dbReference type="PANTHER" id="PTHR44688:SF16">
    <property type="entry name" value="DNA-BINDING TRANSCRIPTIONAL ACTIVATOR DEVR_DOSR"/>
    <property type="match status" value="1"/>
</dbReference>
<evidence type="ECO:0000313" key="6">
    <source>
        <dbReference type="Proteomes" id="UP000620874"/>
    </source>
</evidence>